<gene>
    <name evidence="2" type="ORF">MYCFIDRAFT_177483</name>
</gene>
<feature type="compositionally biased region" description="Basic and acidic residues" evidence="1">
    <location>
        <begin position="93"/>
        <end position="102"/>
    </location>
</feature>
<evidence type="ECO:0000313" key="2">
    <source>
        <dbReference type="EMBL" id="EME80540.1"/>
    </source>
</evidence>
<evidence type="ECO:0000313" key="3">
    <source>
        <dbReference type="Proteomes" id="UP000016932"/>
    </source>
</evidence>
<proteinExistence type="predicted"/>
<keyword evidence="3" id="KW-1185">Reference proteome</keyword>
<dbReference type="EMBL" id="KB446561">
    <property type="protein sequence ID" value="EME80540.1"/>
    <property type="molecule type" value="Genomic_DNA"/>
</dbReference>
<dbReference type="HOGENOM" id="CLU_1435006_0_0_1"/>
<accession>M2YS17</accession>
<sequence length="189" mass="22089">MSAGKSCRCCRCQLLRFLKPIHKGIIAAEIAQRALTWGPRKFARNFSRLRNDGNLMQLGCRLWTTLHVKTSGLSTPFPTRYWRTRAVRNAEKQSRPCTDFKRRPEKRHSRSVCLASPNEPEHTPSAVSLWIDLRWRWCFESSQAMKLGSDEGEKEYRVMAEEGQRDQGTYFRKAWHSQSEEGEPRWMKG</sequence>
<dbReference type="RefSeq" id="XP_007929442.1">
    <property type="nucleotide sequence ID" value="XM_007931251.1"/>
</dbReference>
<organism evidence="2 3">
    <name type="scientific">Pseudocercospora fijiensis (strain CIRAD86)</name>
    <name type="common">Black leaf streak disease fungus</name>
    <name type="synonym">Mycosphaerella fijiensis</name>
    <dbReference type="NCBI Taxonomy" id="383855"/>
    <lineage>
        <taxon>Eukaryota</taxon>
        <taxon>Fungi</taxon>
        <taxon>Dikarya</taxon>
        <taxon>Ascomycota</taxon>
        <taxon>Pezizomycotina</taxon>
        <taxon>Dothideomycetes</taxon>
        <taxon>Dothideomycetidae</taxon>
        <taxon>Mycosphaerellales</taxon>
        <taxon>Mycosphaerellaceae</taxon>
        <taxon>Pseudocercospora</taxon>
    </lineage>
</organism>
<dbReference type="AlphaFoldDB" id="M2YS17"/>
<reference evidence="2 3" key="1">
    <citation type="journal article" date="2012" name="PLoS Pathog.">
        <title>Diverse lifestyles and strategies of plant pathogenesis encoded in the genomes of eighteen Dothideomycetes fungi.</title>
        <authorList>
            <person name="Ohm R.A."/>
            <person name="Feau N."/>
            <person name="Henrissat B."/>
            <person name="Schoch C.L."/>
            <person name="Horwitz B.A."/>
            <person name="Barry K.W."/>
            <person name="Condon B.J."/>
            <person name="Copeland A.C."/>
            <person name="Dhillon B."/>
            <person name="Glaser F."/>
            <person name="Hesse C.N."/>
            <person name="Kosti I."/>
            <person name="LaButti K."/>
            <person name="Lindquist E.A."/>
            <person name="Lucas S."/>
            <person name="Salamov A.A."/>
            <person name="Bradshaw R.E."/>
            <person name="Ciuffetti L."/>
            <person name="Hamelin R.C."/>
            <person name="Kema G.H.J."/>
            <person name="Lawrence C."/>
            <person name="Scott J.A."/>
            <person name="Spatafora J.W."/>
            <person name="Turgeon B.G."/>
            <person name="de Wit P.J.G.M."/>
            <person name="Zhong S."/>
            <person name="Goodwin S.B."/>
            <person name="Grigoriev I.V."/>
        </authorList>
    </citation>
    <scope>NUCLEOTIDE SEQUENCE [LARGE SCALE GENOMIC DNA]</scope>
    <source>
        <strain evidence="2 3">CIRAD86</strain>
    </source>
</reference>
<dbReference type="VEuPathDB" id="FungiDB:MYCFIDRAFT_177483"/>
<name>M2YS17_PSEFD</name>
<dbReference type="Proteomes" id="UP000016932">
    <property type="component" value="Unassembled WGS sequence"/>
</dbReference>
<evidence type="ECO:0000256" key="1">
    <source>
        <dbReference type="SAM" id="MobiDB-lite"/>
    </source>
</evidence>
<dbReference type="KEGG" id="pfj:MYCFIDRAFT_177483"/>
<dbReference type="GeneID" id="19333751"/>
<feature type="region of interest" description="Disordered" evidence="1">
    <location>
        <begin position="93"/>
        <end position="122"/>
    </location>
</feature>
<protein>
    <submittedName>
        <fullName evidence="2">Uncharacterized protein</fullName>
    </submittedName>
</protein>